<feature type="transmembrane region" description="Helical" evidence="2">
    <location>
        <begin position="85"/>
        <end position="110"/>
    </location>
</feature>
<evidence type="ECO:0000313" key="5">
    <source>
        <dbReference type="Proteomes" id="UP000014760"/>
    </source>
</evidence>
<evidence type="ECO:0000256" key="2">
    <source>
        <dbReference type="SAM" id="Phobius"/>
    </source>
</evidence>
<name>R7UL13_CAPTE</name>
<feature type="region of interest" description="Disordered" evidence="1">
    <location>
        <begin position="199"/>
        <end position="252"/>
    </location>
</feature>
<protein>
    <submittedName>
        <fullName evidence="3 4">Uncharacterized protein</fullName>
    </submittedName>
</protein>
<gene>
    <name evidence="3" type="ORF">CAPTEDRAFT_211922</name>
</gene>
<feature type="compositionally biased region" description="Basic and acidic residues" evidence="1">
    <location>
        <begin position="233"/>
        <end position="246"/>
    </location>
</feature>
<dbReference type="EnsemblMetazoa" id="CapteT211922">
    <property type="protein sequence ID" value="CapteP211922"/>
    <property type="gene ID" value="CapteG211922"/>
</dbReference>
<accession>R7UL13</accession>
<evidence type="ECO:0000313" key="4">
    <source>
        <dbReference type="EnsemblMetazoa" id="CapteP211922"/>
    </source>
</evidence>
<dbReference type="Proteomes" id="UP000014760">
    <property type="component" value="Unassembled WGS sequence"/>
</dbReference>
<keyword evidence="5" id="KW-1185">Reference proteome</keyword>
<sequence>MYLNGTGRERLQINVFISKHSSQSDAYLRPLRKSEIVVINCLQYSDGTLADGTSVFLYVEVYPASSSLALKQDKGAQGTDKDFPFGLLIAIAIGVIIGIILGFIFLMVVFTCKRSVSCERSLPCIGCTLSCRHRRQQTQQRETNALLVDGTTIYPGCDDGHHDAYKLVEVTCRGRPVPDLACDCAQAELIAQQTRLIDHKAKMPPGGESRVEGSPCTIYERPPMQQGPPSRRSSSDLLKDHPRDGADDWAPEDVYRSVPSVLKTETYPRLGRPLVTFKGEGPGCSAGTAATLQRIPDHPGICPGSGQAPRPQEGNPPVHCYGPHELRYFNSGS</sequence>
<reference evidence="5" key="1">
    <citation type="submission" date="2012-12" db="EMBL/GenBank/DDBJ databases">
        <authorList>
            <person name="Hellsten U."/>
            <person name="Grimwood J."/>
            <person name="Chapman J.A."/>
            <person name="Shapiro H."/>
            <person name="Aerts A."/>
            <person name="Otillar R.P."/>
            <person name="Terry A.Y."/>
            <person name="Boore J.L."/>
            <person name="Simakov O."/>
            <person name="Marletaz F."/>
            <person name="Cho S.-J."/>
            <person name="Edsinger-Gonzales E."/>
            <person name="Havlak P."/>
            <person name="Kuo D.-H."/>
            <person name="Larsson T."/>
            <person name="Lv J."/>
            <person name="Arendt D."/>
            <person name="Savage R."/>
            <person name="Osoegawa K."/>
            <person name="de Jong P."/>
            <person name="Lindberg D.R."/>
            <person name="Seaver E.C."/>
            <person name="Weisblat D.A."/>
            <person name="Putnam N.H."/>
            <person name="Grigoriev I.V."/>
            <person name="Rokhsar D.S."/>
        </authorList>
    </citation>
    <scope>NUCLEOTIDE SEQUENCE</scope>
    <source>
        <strain evidence="5">I ESC-2004</strain>
    </source>
</reference>
<feature type="region of interest" description="Disordered" evidence="1">
    <location>
        <begin position="296"/>
        <end position="325"/>
    </location>
</feature>
<organism evidence="3">
    <name type="scientific">Capitella teleta</name>
    <name type="common">Polychaete worm</name>
    <dbReference type="NCBI Taxonomy" id="283909"/>
    <lineage>
        <taxon>Eukaryota</taxon>
        <taxon>Metazoa</taxon>
        <taxon>Spiralia</taxon>
        <taxon>Lophotrochozoa</taxon>
        <taxon>Annelida</taxon>
        <taxon>Polychaeta</taxon>
        <taxon>Sedentaria</taxon>
        <taxon>Scolecida</taxon>
        <taxon>Capitellidae</taxon>
        <taxon>Capitella</taxon>
    </lineage>
</organism>
<evidence type="ECO:0000313" key="3">
    <source>
        <dbReference type="EMBL" id="ELU04473.1"/>
    </source>
</evidence>
<proteinExistence type="predicted"/>
<evidence type="ECO:0000256" key="1">
    <source>
        <dbReference type="SAM" id="MobiDB-lite"/>
    </source>
</evidence>
<dbReference type="EMBL" id="AMQN01008147">
    <property type="status" value="NOT_ANNOTATED_CDS"/>
    <property type="molecule type" value="Genomic_DNA"/>
</dbReference>
<keyword evidence="2" id="KW-0472">Membrane</keyword>
<dbReference type="HOGENOM" id="CLU_834828_0_0_1"/>
<dbReference type="EMBL" id="KB302274">
    <property type="protein sequence ID" value="ELU04473.1"/>
    <property type="molecule type" value="Genomic_DNA"/>
</dbReference>
<reference evidence="4" key="3">
    <citation type="submission" date="2015-06" db="UniProtKB">
        <authorList>
            <consortium name="EnsemblMetazoa"/>
        </authorList>
    </citation>
    <scope>IDENTIFICATION</scope>
</reference>
<keyword evidence="2" id="KW-0812">Transmembrane</keyword>
<reference evidence="3 5" key="2">
    <citation type="journal article" date="2013" name="Nature">
        <title>Insights into bilaterian evolution from three spiralian genomes.</title>
        <authorList>
            <person name="Simakov O."/>
            <person name="Marletaz F."/>
            <person name="Cho S.J."/>
            <person name="Edsinger-Gonzales E."/>
            <person name="Havlak P."/>
            <person name="Hellsten U."/>
            <person name="Kuo D.H."/>
            <person name="Larsson T."/>
            <person name="Lv J."/>
            <person name="Arendt D."/>
            <person name="Savage R."/>
            <person name="Osoegawa K."/>
            <person name="de Jong P."/>
            <person name="Grimwood J."/>
            <person name="Chapman J.A."/>
            <person name="Shapiro H."/>
            <person name="Aerts A."/>
            <person name="Otillar R.P."/>
            <person name="Terry A.Y."/>
            <person name="Boore J.L."/>
            <person name="Grigoriev I.V."/>
            <person name="Lindberg D.R."/>
            <person name="Seaver E.C."/>
            <person name="Weisblat D.A."/>
            <person name="Putnam N.H."/>
            <person name="Rokhsar D.S."/>
        </authorList>
    </citation>
    <scope>NUCLEOTIDE SEQUENCE</scope>
    <source>
        <strain evidence="3 5">I ESC-2004</strain>
    </source>
</reference>
<keyword evidence="2" id="KW-1133">Transmembrane helix</keyword>
<dbReference type="AlphaFoldDB" id="R7UL13"/>